<organism evidence="2 3">
    <name type="scientific">Colletotrichum orchidophilum</name>
    <dbReference type="NCBI Taxonomy" id="1209926"/>
    <lineage>
        <taxon>Eukaryota</taxon>
        <taxon>Fungi</taxon>
        <taxon>Dikarya</taxon>
        <taxon>Ascomycota</taxon>
        <taxon>Pezizomycotina</taxon>
        <taxon>Sordariomycetes</taxon>
        <taxon>Hypocreomycetidae</taxon>
        <taxon>Glomerellales</taxon>
        <taxon>Glomerellaceae</taxon>
        <taxon>Colletotrichum</taxon>
    </lineage>
</organism>
<evidence type="ECO:0000313" key="2">
    <source>
        <dbReference type="EMBL" id="OHF00406.1"/>
    </source>
</evidence>
<feature type="compositionally biased region" description="Polar residues" evidence="1">
    <location>
        <begin position="153"/>
        <end position="166"/>
    </location>
</feature>
<gene>
    <name evidence="2" type="ORF">CORC01_04387</name>
</gene>
<dbReference type="Proteomes" id="UP000176998">
    <property type="component" value="Unassembled WGS sequence"/>
</dbReference>
<sequence length="259" mass="28689">MSWTLVQLRHRIPEAPWRHQPGHKLTLGLSVAVKTLPPWSWVALLDGRCTLRCAAYLTASSSSDQGKGQAEHHQHQHQHQHQRGKTRQGKDRSNSRKVCICLPSQTPLNPLGSANSISTCSASQRCAQAKVEDILPNQRRRDQDKPQLRAVPSSVSGQASESSLSNFGRPIPPTSWVPPSVFQSPTLQTSLSFSPARCSTMRAVILSRLTSTSACRSRGPNQPWGQHYEANRSLRSVIRSDLRGLPYQRFSPPAVCLPK</sequence>
<evidence type="ECO:0000313" key="3">
    <source>
        <dbReference type="Proteomes" id="UP000176998"/>
    </source>
</evidence>
<feature type="compositionally biased region" description="Basic residues" evidence="1">
    <location>
        <begin position="74"/>
        <end position="87"/>
    </location>
</feature>
<dbReference type="EMBL" id="MJBS01000028">
    <property type="protein sequence ID" value="OHF00406.1"/>
    <property type="molecule type" value="Genomic_DNA"/>
</dbReference>
<comment type="caution">
    <text evidence="2">The sequence shown here is derived from an EMBL/GenBank/DDBJ whole genome shotgun (WGS) entry which is preliminary data.</text>
</comment>
<evidence type="ECO:0000256" key="1">
    <source>
        <dbReference type="SAM" id="MobiDB-lite"/>
    </source>
</evidence>
<feature type="region of interest" description="Disordered" evidence="1">
    <location>
        <begin position="62"/>
        <end position="95"/>
    </location>
</feature>
<protein>
    <submittedName>
        <fullName evidence="2">Uncharacterized protein</fullName>
    </submittedName>
</protein>
<dbReference type="RefSeq" id="XP_022477549.1">
    <property type="nucleotide sequence ID" value="XM_022616034.1"/>
</dbReference>
<dbReference type="AlphaFoldDB" id="A0A1G4BGC5"/>
<proteinExistence type="predicted"/>
<name>A0A1G4BGC5_9PEZI</name>
<keyword evidence="3" id="KW-1185">Reference proteome</keyword>
<dbReference type="OrthoDB" id="10587193at2759"/>
<dbReference type="GeneID" id="34557544"/>
<feature type="region of interest" description="Disordered" evidence="1">
    <location>
        <begin position="131"/>
        <end position="170"/>
    </location>
</feature>
<reference evidence="2 3" key="1">
    <citation type="submission" date="2016-09" db="EMBL/GenBank/DDBJ databases">
        <authorList>
            <person name="Capua I."/>
            <person name="De Benedictis P."/>
            <person name="Joannis T."/>
            <person name="Lombin L.H."/>
            <person name="Cattoli G."/>
        </authorList>
    </citation>
    <scope>NUCLEOTIDE SEQUENCE [LARGE SCALE GENOMIC DNA]</scope>
    <source>
        <strain evidence="2 3">IMI 309357</strain>
    </source>
</reference>
<accession>A0A1G4BGC5</accession>